<dbReference type="OrthoDB" id="2402033at2759"/>
<sequence>MCSSDRCTKLYVYYSDVILEANGFLENLEICSYHFNHDQNKLHNSKDKQLKSTLVSILNRRRCLFCGKLFYFFTRGNGCSKHSRKLLDKNIQIVYNGQYTCNALGECYPICKLAFEDIKNPRYICLECYELKGDHFHVKPNKGKLSVSCIKQKYHDDVVKKNIEIIAYKINKNQFDISVSTNQTQSIAKSSNTLLDTLIPALTKLSFFFMVRTLTCLNRIPIYPDEKKLEERDFKKFGEIVDYKIWQSYKYLKNNQKYLQSLTSITEYIDAFSKFLKIFFKKMFLQLEIKKITQNN</sequence>
<protein>
    <submittedName>
        <fullName evidence="1">Uncharacterized protein</fullName>
    </submittedName>
</protein>
<proteinExistence type="predicted"/>
<gene>
    <name evidence="1" type="ORF">Glove_258g56</name>
</gene>
<name>A0A397IEF3_9GLOM</name>
<accession>A0A397IEF3</accession>
<dbReference type="EMBL" id="PQFF01000236">
    <property type="protein sequence ID" value="RHZ71453.1"/>
    <property type="molecule type" value="Genomic_DNA"/>
</dbReference>
<keyword evidence="2" id="KW-1185">Reference proteome</keyword>
<dbReference type="Proteomes" id="UP000266861">
    <property type="component" value="Unassembled WGS sequence"/>
</dbReference>
<dbReference type="AlphaFoldDB" id="A0A397IEF3"/>
<reference evidence="1 2" key="1">
    <citation type="submission" date="2018-08" db="EMBL/GenBank/DDBJ databases">
        <title>Genome and evolution of the arbuscular mycorrhizal fungus Diversispora epigaea (formerly Glomus versiforme) and its bacterial endosymbionts.</title>
        <authorList>
            <person name="Sun X."/>
            <person name="Fei Z."/>
            <person name="Harrison M."/>
        </authorList>
    </citation>
    <scope>NUCLEOTIDE SEQUENCE [LARGE SCALE GENOMIC DNA]</scope>
    <source>
        <strain evidence="1 2">IT104</strain>
    </source>
</reference>
<comment type="caution">
    <text evidence="1">The sequence shown here is derived from an EMBL/GenBank/DDBJ whole genome shotgun (WGS) entry which is preliminary data.</text>
</comment>
<evidence type="ECO:0000313" key="2">
    <source>
        <dbReference type="Proteomes" id="UP000266861"/>
    </source>
</evidence>
<evidence type="ECO:0000313" key="1">
    <source>
        <dbReference type="EMBL" id="RHZ71453.1"/>
    </source>
</evidence>
<organism evidence="1 2">
    <name type="scientific">Diversispora epigaea</name>
    <dbReference type="NCBI Taxonomy" id="1348612"/>
    <lineage>
        <taxon>Eukaryota</taxon>
        <taxon>Fungi</taxon>
        <taxon>Fungi incertae sedis</taxon>
        <taxon>Mucoromycota</taxon>
        <taxon>Glomeromycotina</taxon>
        <taxon>Glomeromycetes</taxon>
        <taxon>Diversisporales</taxon>
        <taxon>Diversisporaceae</taxon>
        <taxon>Diversispora</taxon>
    </lineage>
</organism>